<dbReference type="PANTHER" id="PTHR20858:SF19">
    <property type="entry name" value="PYRIDOXINE KINASE"/>
    <property type="match status" value="1"/>
</dbReference>
<dbReference type="GO" id="GO:0008972">
    <property type="term" value="F:phosphomethylpyrimidine kinase activity"/>
    <property type="evidence" value="ECO:0007669"/>
    <property type="project" value="InterPro"/>
</dbReference>
<dbReference type="Gene3D" id="3.40.1190.20">
    <property type="match status" value="1"/>
</dbReference>
<name>A0A1Q2D7G4_9ENTE</name>
<evidence type="ECO:0000256" key="11">
    <source>
        <dbReference type="ARBA" id="ARBA00042396"/>
    </source>
</evidence>
<comment type="similarity">
    <text evidence="1">Belongs to the ThiD family.</text>
</comment>
<dbReference type="GO" id="GO:0046872">
    <property type="term" value="F:metal ion binding"/>
    <property type="evidence" value="ECO:0007669"/>
    <property type="project" value="UniProtKB-KW"/>
</dbReference>
<evidence type="ECO:0000256" key="1">
    <source>
        <dbReference type="ARBA" id="ARBA00009879"/>
    </source>
</evidence>
<dbReference type="SUPFAM" id="SSF53613">
    <property type="entry name" value="Ribokinase-like"/>
    <property type="match status" value="1"/>
</dbReference>
<dbReference type="Proteomes" id="UP000188246">
    <property type="component" value="Chromosome"/>
</dbReference>
<dbReference type="InterPro" id="IPR029056">
    <property type="entry name" value="Ribokinase-like"/>
</dbReference>
<gene>
    <name evidence="14" type="ORF">BW732_08795</name>
</gene>
<evidence type="ECO:0000256" key="6">
    <source>
        <dbReference type="ARBA" id="ARBA00022777"/>
    </source>
</evidence>
<evidence type="ECO:0000256" key="7">
    <source>
        <dbReference type="ARBA" id="ARBA00022840"/>
    </source>
</evidence>
<dbReference type="EC" id="2.7.1.35" evidence="2"/>
<protein>
    <recommendedName>
        <fullName evidence="2">pyridoxal kinase</fullName>
        <ecNumber evidence="2">2.7.1.35</ecNumber>
    </recommendedName>
    <alternativeName>
        <fullName evidence="10">PN/PL/PM kinase</fullName>
    </alternativeName>
    <alternativeName>
        <fullName evidence="11">Pyridoxal kinase</fullName>
    </alternativeName>
    <alternativeName>
        <fullName evidence="9">Pyridoxamine kinase</fullName>
    </alternativeName>
    <alternativeName>
        <fullName evidence="12">Vitamin B6 kinase</fullName>
    </alternativeName>
</protein>
<dbReference type="NCBIfam" id="NF009078">
    <property type="entry name" value="PRK12413.1"/>
    <property type="match status" value="1"/>
</dbReference>
<dbReference type="GO" id="GO:0005829">
    <property type="term" value="C:cytosol"/>
    <property type="evidence" value="ECO:0007669"/>
    <property type="project" value="TreeGrafter"/>
</dbReference>
<dbReference type="GO" id="GO:0008478">
    <property type="term" value="F:pyridoxal kinase activity"/>
    <property type="evidence" value="ECO:0007669"/>
    <property type="project" value="UniProtKB-EC"/>
</dbReference>
<evidence type="ECO:0000256" key="9">
    <source>
        <dbReference type="ARBA" id="ARBA00042307"/>
    </source>
</evidence>
<dbReference type="GO" id="GO:0009228">
    <property type="term" value="P:thiamine biosynthetic process"/>
    <property type="evidence" value="ECO:0007669"/>
    <property type="project" value="InterPro"/>
</dbReference>
<dbReference type="InterPro" id="IPR004399">
    <property type="entry name" value="HMP/HMP-P_kinase_dom"/>
</dbReference>
<proteinExistence type="inferred from homology"/>
<keyword evidence="7" id="KW-0067">ATP-binding</keyword>
<keyword evidence="4" id="KW-0479">Metal-binding</keyword>
<evidence type="ECO:0000256" key="4">
    <source>
        <dbReference type="ARBA" id="ARBA00022723"/>
    </source>
</evidence>
<organism evidence="14 15">
    <name type="scientific">Vagococcus penaei</name>
    <dbReference type="NCBI Taxonomy" id="633807"/>
    <lineage>
        <taxon>Bacteria</taxon>
        <taxon>Bacillati</taxon>
        <taxon>Bacillota</taxon>
        <taxon>Bacilli</taxon>
        <taxon>Lactobacillales</taxon>
        <taxon>Enterococcaceae</taxon>
        <taxon>Vagococcus</taxon>
    </lineage>
</organism>
<dbReference type="Pfam" id="PF08543">
    <property type="entry name" value="Phos_pyr_kin"/>
    <property type="match status" value="1"/>
</dbReference>
<dbReference type="OrthoDB" id="9810880at2"/>
<evidence type="ECO:0000256" key="10">
    <source>
        <dbReference type="ARBA" id="ARBA00042348"/>
    </source>
</evidence>
<dbReference type="KEGG" id="vpi:BW732_08795"/>
<dbReference type="GO" id="GO:0005524">
    <property type="term" value="F:ATP binding"/>
    <property type="evidence" value="ECO:0007669"/>
    <property type="project" value="UniProtKB-KW"/>
</dbReference>
<evidence type="ECO:0000256" key="3">
    <source>
        <dbReference type="ARBA" id="ARBA00022679"/>
    </source>
</evidence>
<dbReference type="PANTHER" id="PTHR20858">
    <property type="entry name" value="PHOSPHOMETHYLPYRIMIDINE KINASE"/>
    <property type="match status" value="1"/>
</dbReference>
<dbReference type="InterPro" id="IPR013749">
    <property type="entry name" value="PM/HMP-P_kinase-1"/>
</dbReference>
<keyword evidence="8" id="KW-0460">Magnesium</keyword>
<evidence type="ECO:0000313" key="15">
    <source>
        <dbReference type="Proteomes" id="UP000188246"/>
    </source>
</evidence>
<keyword evidence="6 14" id="KW-0418">Kinase</keyword>
<evidence type="ECO:0000256" key="8">
    <source>
        <dbReference type="ARBA" id="ARBA00022842"/>
    </source>
</evidence>
<reference evidence="14 15" key="1">
    <citation type="journal article" date="2010" name="Int. J. Syst. Evol. Microbiol.">
        <title>Vagococcus penaei sp. nov., isolated from spoilage microbiota of cooked shrimp (Penaeus vannamei).</title>
        <authorList>
            <person name="Jaffres E."/>
            <person name="Prevost H."/>
            <person name="Rossero A."/>
            <person name="Joffraud J.J."/>
            <person name="Dousset X."/>
        </authorList>
    </citation>
    <scope>NUCLEOTIDE SEQUENCE [LARGE SCALE GENOMIC DNA]</scope>
    <source>
        <strain evidence="14 15">CD276</strain>
    </source>
</reference>
<dbReference type="NCBIfam" id="TIGR00097">
    <property type="entry name" value="HMP-P_kinase"/>
    <property type="match status" value="1"/>
</dbReference>
<keyword evidence="15" id="KW-1185">Reference proteome</keyword>
<dbReference type="GO" id="GO:0008902">
    <property type="term" value="F:hydroxymethylpyrimidine kinase activity"/>
    <property type="evidence" value="ECO:0007669"/>
    <property type="project" value="TreeGrafter"/>
</dbReference>
<comment type="catalytic activity">
    <reaction evidence="13">
        <text>pyridoxal + ATP = pyridoxal 5'-phosphate + ADP + H(+)</text>
        <dbReference type="Rhea" id="RHEA:10224"/>
        <dbReference type="ChEBI" id="CHEBI:15378"/>
        <dbReference type="ChEBI" id="CHEBI:17310"/>
        <dbReference type="ChEBI" id="CHEBI:30616"/>
        <dbReference type="ChEBI" id="CHEBI:456216"/>
        <dbReference type="ChEBI" id="CHEBI:597326"/>
        <dbReference type="EC" id="2.7.1.35"/>
    </reaction>
</comment>
<dbReference type="EMBL" id="CP019609">
    <property type="protein sequence ID" value="AQP54309.1"/>
    <property type="molecule type" value="Genomic_DNA"/>
</dbReference>
<sequence>MKKGLIIAGSDTLSGGGLQTDIRTFSAHNLSVSNVLTCIVTLDSETNAIDICDLPVGLVEQQLQMIAFSSISVIKIGMLANLAVAKQIELFLKRMTTTPIILDPVLALKESGFGLSEKIVSFFSERLLPLADITTPNLREAELLANMTITTLADMEQAAKVIHQFGVKNVVIKGGTRLVGIEAIDLLYDGHNYTYFKAPKLQTTNNNGAGCTFASAIAANVANGLSVTESVTDAKKFVYQAIKHGFPFLDDLGNVWAPNKM</sequence>
<evidence type="ECO:0000256" key="13">
    <source>
        <dbReference type="ARBA" id="ARBA00049293"/>
    </source>
</evidence>
<dbReference type="RefSeq" id="WP_077276385.1">
    <property type="nucleotide sequence ID" value="NZ_CP019609.1"/>
</dbReference>
<evidence type="ECO:0000256" key="12">
    <source>
        <dbReference type="ARBA" id="ARBA00042531"/>
    </source>
</evidence>
<evidence type="ECO:0000313" key="14">
    <source>
        <dbReference type="EMBL" id="AQP54309.1"/>
    </source>
</evidence>
<dbReference type="STRING" id="633807.BW732_08795"/>
<dbReference type="AlphaFoldDB" id="A0A1Q2D7G4"/>
<evidence type="ECO:0000256" key="5">
    <source>
        <dbReference type="ARBA" id="ARBA00022741"/>
    </source>
</evidence>
<accession>A0A1Q2D7G4</accession>
<keyword evidence="5" id="KW-0547">Nucleotide-binding</keyword>
<keyword evidence="3" id="KW-0808">Transferase</keyword>
<evidence type="ECO:0000256" key="2">
    <source>
        <dbReference type="ARBA" id="ARBA00012104"/>
    </source>
</evidence>
<dbReference type="CDD" id="cd01169">
    <property type="entry name" value="HMPP_kinase"/>
    <property type="match status" value="1"/>
</dbReference>